<dbReference type="InterPro" id="IPR015943">
    <property type="entry name" value="WD40/YVTN_repeat-like_dom_sf"/>
</dbReference>
<dbReference type="Gene3D" id="2.130.10.10">
    <property type="entry name" value="YVTN repeat-like/Quinoprotein amine dehydrogenase"/>
    <property type="match status" value="2"/>
</dbReference>
<evidence type="ECO:0000259" key="2">
    <source>
        <dbReference type="Pfam" id="PF15902"/>
    </source>
</evidence>
<dbReference type="InterPro" id="IPR031778">
    <property type="entry name" value="Sortilin_N"/>
</dbReference>
<proteinExistence type="predicted"/>
<reference evidence="4" key="1">
    <citation type="journal article" date="2019" name="Int. J. Syst. Evol. Microbiol.">
        <title>The Global Catalogue of Microorganisms (GCM) 10K type strain sequencing project: providing services to taxonomists for standard genome sequencing and annotation.</title>
        <authorList>
            <consortium name="The Broad Institute Genomics Platform"/>
            <consortium name="The Broad Institute Genome Sequencing Center for Infectious Disease"/>
            <person name="Wu L."/>
            <person name="Ma J."/>
        </authorList>
    </citation>
    <scope>NUCLEOTIDE SEQUENCE [LARGE SCALE GENOMIC DNA]</scope>
    <source>
        <strain evidence="4">CCUG 60527</strain>
    </source>
</reference>
<protein>
    <submittedName>
        <fullName evidence="3">WD40/YVTN/BNR-like repeat-containing protein</fullName>
    </submittedName>
</protein>
<evidence type="ECO:0000313" key="4">
    <source>
        <dbReference type="Proteomes" id="UP001597062"/>
    </source>
</evidence>
<name>A0ABW3JMK6_9FLAO</name>
<organism evidence="3 4">
    <name type="scientific">Tenacibaculum geojense</name>
    <dbReference type="NCBI Taxonomy" id="915352"/>
    <lineage>
        <taxon>Bacteria</taxon>
        <taxon>Pseudomonadati</taxon>
        <taxon>Bacteroidota</taxon>
        <taxon>Flavobacteriia</taxon>
        <taxon>Flavobacteriales</taxon>
        <taxon>Flavobacteriaceae</taxon>
        <taxon>Tenacibaculum</taxon>
    </lineage>
</organism>
<sequence length="350" mass="38631">MKQIWLLIALSFLFTNCKQEKSNSKNKKEVDLTITSFDIPNTSIRAIIAENDSTVYYTGSNGQFGFTTDGGQFWSKKTITYNDTLTPEFRSIAKNKEGVFLLSVGNPALLYKVTDSTQTVVYKEVHENVFYDSMHFFDNGVHGIAVGDPTDGCPSIITTSDAGNTWTKISCENLPNFENGEAFFAASNTNIKIINNIVWIASGGKKSRILKSTDKGKTWEIFETPFIQGNGPQGIYSIDFYDENIGIAVGGSYANPTDNCKNKAITNDGGKTWNIVSDNLNPNYKSCVQYIPHSDGKKIIALGKTGISYSEDGGNQWEIMSDASFYTIQFVNQHNAWVAGNNKIGKIIVP</sequence>
<dbReference type="EMBL" id="JBHTJR010000014">
    <property type="protein sequence ID" value="MFD0991710.1"/>
    <property type="molecule type" value="Genomic_DNA"/>
</dbReference>
<dbReference type="SUPFAM" id="SSF50939">
    <property type="entry name" value="Sialidases"/>
    <property type="match status" value="1"/>
</dbReference>
<evidence type="ECO:0000256" key="1">
    <source>
        <dbReference type="ARBA" id="ARBA00022737"/>
    </source>
</evidence>
<dbReference type="RefSeq" id="WP_386104265.1">
    <property type="nucleotide sequence ID" value="NZ_JBHTJR010000014.1"/>
</dbReference>
<dbReference type="Pfam" id="PF15902">
    <property type="entry name" value="Sortilin-Vps10"/>
    <property type="match status" value="1"/>
</dbReference>
<dbReference type="Proteomes" id="UP001597062">
    <property type="component" value="Unassembled WGS sequence"/>
</dbReference>
<gene>
    <name evidence="3" type="ORF">ACFQ1U_00690</name>
</gene>
<keyword evidence="4" id="KW-1185">Reference proteome</keyword>
<dbReference type="PANTHER" id="PTHR47199">
    <property type="entry name" value="PHOTOSYSTEM II STABILITY/ASSEMBLY FACTOR HCF136, CHLOROPLASTIC"/>
    <property type="match status" value="1"/>
</dbReference>
<dbReference type="CDD" id="cd15482">
    <property type="entry name" value="Sialidase_non-viral"/>
    <property type="match status" value="1"/>
</dbReference>
<feature type="domain" description="Sortilin N-terminal" evidence="2">
    <location>
        <begin position="156"/>
        <end position="325"/>
    </location>
</feature>
<dbReference type="PANTHER" id="PTHR47199:SF2">
    <property type="entry name" value="PHOTOSYSTEM II STABILITY_ASSEMBLY FACTOR HCF136, CHLOROPLASTIC"/>
    <property type="match status" value="1"/>
</dbReference>
<dbReference type="InterPro" id="IPR036278">
    <property type="entry name" value="Sialidase_sf"/>
</dbReference>
<accession>A0ABW3JMK6</accession>
<comment type="caution">
    <text evidence="3">The sequence shown here is derived from an EMBL/GenBank/DDBJ whole genome shotgun (WGS) entry which is preliminary data.</text>
</comment>
<keyword evidence="1" id="KW-0677">Repeat</keyword>
<evidence type="ECO:0000313" key="3">
    <source>
        <dbReference type="EMBL" id="MFD0991710.1"/>
    </source>
</evidence>